<evidence type="ECO:0000313" key="2">
    <source>
        <dbReference type="EMBL" id="KAK7448878.1"/>
    </source>
</evidence>
<dbReference type="EMBL" id="JBANRG010000037">
    <property type="protein sequence ID" value="KAK7448878.1"/>
    <property type="molecule type" value="Genomic_DNA"/>
</dbReference>
<reference evidence="2 3" key="1">
    <citation type="submission" date="2024-01" db="EMBL/GenBank/DDBJ databases">
        <title>A draft genome for the cacao thread blight pathogen Marasmiellus scandens.</title>
        <authorList>
            <person name="Baruah I.K."/>
            <person name="Leung J."/>
            <person name="Bukari Y."/>
            <person name="Amoako-Attah I."/>
            <person name="Meinhardt L.W."/>
            <person name="Bailey B.A."/>
            <person name="Cohen S.P."/>
        </authorList>
    </citation>
    <scope>NUCLEOTIDE SEQUENCE [LARGE SCALE GENOMIC DNA]</scope>
    <source>
        <strain evidence="2 3">GH-19</strain>
    </source>
</reference>
<keyword evidence="1" id="KW-0175">Coiled coil</keyword>
<keyword evidence="3" id="KW-1185">Reference proteome</keyword>
<dbReference type="Gene3D" id="3.80.10.10">
    <property type="entry name" value="Ribonuclease Inhibitor"/>
    <property type="match status" value="1"/>
</dbReference>
<evidence type="ECO:0008006" key="4">
    <source>
        <dbReference type="Google" id="ProtNLM"/>
    </source>
</evidence>
<gene>
    <name evidence="2" type="ORF">VKT23_013610</name>
</gene>
<dbReference type="InterPro" id="IPR032675">
    <property type="entry name" value="LRR_dom_sf"/>
</dbReference>
<feature type="coiled-coil region" evidence="1">
    <location>
        <begin position="53"/>
        <end position="80"/>
    </location>
</feature>
<dbReference type="SUPFAM" id="SSF52047">
    <property type="entry name" value="RNI-like"/>
    <property type="match status" value="1"/>
</dbReference>
<name>A0ABR1J5J8_9AGAR</name>
<dbReference type="Proteomes" id="UP001498398">
    <property type="component" value="Unassembled WGS sequence"/>
</dbReference>
<dbReference type="Gene3D" id="1.20.1280.50">
    <property type="match status" value="1"/>
</dbReference>
<accession>A0ABR1J5J8</accession>
<evidence type="ECO:0000256" key="1">
    <source>
        <dbReference type="SAM" id="Coils"/>
    </source>
</evidence>
<evidence type="ECO:0000313" key="3">
    <source>
        <dbReference type="Proteomes" id="UP001498398"/>
    </source>
</evidence>
<comment type="caution">
    <text evidence="2">The sequence shown here is derived from an EMBL/GenBank/DDBJ whole genome shotgun (WGS) entry which is preliminary data.</text>
</comment>
<proteinExistence type="predicted"/>
<protein>
    <recommendedName>
        <fullName evidence="4">F-box domain-containing protein</fullName>
    </recommendedName>
</protein>
<sequence>MCAQILTAYDDIPLLPIDPSQFRAPYPSDAKVSQVQQQIHDARSLIDQCDLEIGRLRSTISLLEEQKKRITRRIDEYHALISPVRKIPVEIWTEIFSIFLEDSCNLHITYYKISLPTLRLSHVCGFWRTIVMSTPKLWSNLDVNIMHGRDEMVEAVSFYLDRSKTAPLCLKLTALTKYGHEVYPDRFGSRSWQAFKLLLDVHTRWFKVKLNFRWQVLNDREIEGHLKTMSTYCNILQSFSITMGDTSSPEPCPHLFRLLERAPQLQSFSSNYFDKSFTLSFYNLVDISVGSLLAEDMLFYLSICPKLERADFAVVNFNRHANARPVCHTRLCSLKCFFESDIAIADTFMGLTLPALSRLELSTRGNQRENRTSLQDLLLRSRCPLKYLNLDSDTFTCDQELAEILSLTPKLTHLELDPYHGLTTASFQSLTLEDGKLPLLPQLESFHSQLYPPFPEPEAILLMVKSRGQNKRLESFTFIAEYYLTLVDQWERGQWLTSRAEPGLQILEEWDPVTNITQMQITVSS</sequence>
<organism evidence="2 3">
    <name type="scientific">Marasmiellus scandens</name>
    <dbReference type="NCBI Taxonomy" id="2682957"/>
    <lineage>
        <taxon>Eukaryota</taxon>
        <taxon>Fungi</taxon>
        <taxon>Dikarya</taxon>
        <taxon>Basidiomycota</taxon>
        <taxon>Agaricomycotina</taxon>
        <taxon>Agaricomycetes</taxon>
        <taxon>Agaricomycetidae</taxon>
        <taxon>Agaricales</taxon>
        <taxon>Marasmiineae</taxon>
        <taxon>Omphalotaceae</taxon>
        <taxon>Marasmiellus</taxon>
    </lineage>
</organism>